<dbReference type="InterPro" id="IPR043128">
    <property type="entry name" value="Rev_trsase/Diguanyl_cyclase"/>
</dbReference>
<dbReference type="NCBIfam" id="TIGR00254">
    <property type="entry name" value="GGDEF"/>
    <property type="match status" value="1"/>
</dbReference>
<reference evidence="3" key="1">
    <citation type="journal article" date="2021" name="PeerJ">
        <title>Extensive microbial diversity within the chicken gut microbiome revealed by metagenomics and culture.</title>
        <authorList>
            <person name="Gilroy R."/>
            <person name="Ravi A."/>
            <person name="Getino M."/>
            <person name="Pursley I."/>
            <person name="Horton D.L."/>
            <person name="Alikhan N.F."/>
            <person name="Baker D."/>
            <person name="Gharbi K."/>
            <person name="Hall N."/>
            <person name="Watson M."/>
            <person name="Adriaenssens E.M."/>
            <person name="Foster-Nyarko E."/>
            <person name="Jarju S."/>
            <person name="Secka A."/>
            <person name="Antonio M."/>
            <person name="Oren A."/>
            <person name="Chaudhuri R.R."/>
            <person name="La Ragione R."/>
            <person name="Hildebrand F."/>
            <person name="Pallen M.J."/>
        </authorList>
    </citation>
    <scope>NUCLEOTIDE SEQUENCE</scope>
    <source>
        <strain evidence="3">CHK174-6876</strain>
    </source>
</reference>
<dbReference type="InterPro" id="IPR000160">
    <property type="entry name" value="GGDEF_dom"/>
</dbReference>
<dbReference type="PROSITE" id="PS50887">
    <property type="entry name" value="GGDEF"/>
    <property type="match status" value="1"/>
</dbReference>
<dbReference type="Pfam" id="PF00990">
    <property type="entry name" value="GGDEF"/>
    <property type="match status" value="1"/>
</dbReference>
<dbReference type="SUPFAM" id="SSF55073">
    <property type="entry name" value="Nucleotide cyclase"/>
    <property type="match status" value="1"/>
</dbReference>
<dbReference type="Proteomes" id="UP000707535">
    <property type="component" value="Unassembled WGS sequence"/>
</dbReference>
<comment type="caution">
    <text evidence="3">The sequence shown here is derived from an EMBL/GenBank/DDBJ whole genome shotgun (WGS) entry which is preliminary data.</text>
</comment>
<dbReference type="PANTHER" id="PTHR45138:SF9">
    <property type="entry name" value="DIGUANYLATE CYCLASE DGCM-RELATED"/>
    <property type="match status" value="1"/>
</dbReference>
<evidence type="ECO:0000256" key="1">
    <source>
        <dbReference type="SAM" id="Phobius"/>
    </source>
</evidence>
<dbReference type="Gene3D" id="3.30.70.270">
    <property type="match status" value="1"/>
</dbReference>
<feature type="transmembrane region" description="Helical" evidence="1">
    <location>
        <begin position="173"/>
        <end position="193"/>
    </location>
</feature>
<dbReference type="EMBL" id="DYXG01000037">
    <property type="protein sequence ID" value="HJE96877.1"/>
    <property type="molecule type" value="Genomic_DNA"/>
</dbReference>
<feature type="transmembrane region" description="Helical" evidence="1">
    <location>
        <begin position="121"/>
        <end position="139"/>
    </location>
</feature>
<feature type="transmembrane region" description="Helical" evidence="1">
    <location>
        <begin position="146"/>
        <end position="167"/>
    </location>
</feature>
<name>A0A921K0F6_9LACO</name>
<dbReference type="CDD" id="cd01949">
    <property type="entry name" value="GGDEF"/>
    <property type="match status" value="1"/>
</dbReference>
<gene>
    <name evidence="3" type="ORF">K8V00_04585</name>
</gene>
<dbReference type="InterPro" id="IPR050469">
    <property type="entry name" value="Diguanylate_Cyclase"/>
</dbReference>
<proteinExistence type="predicted"/>
<accession>A0A921K0F6</accession>
<keyword evidence="1" id="KW-0812">Transmembrane</keyword>
<dbReference type="InterPro" id="IPR029787">
    <property type="entry name" value="Nucleotide_cyclase"/>
</dbReference>
<evidence type="ECO:0000313" key="4">
    <source>
        <dbReference type="Proteomes" id="UP000707535"/>
    </source>
</evidence>
<keyword evidence="1" id="KW-0472">Membrane</keyword>
<dbReference type="PANTHER" id="PTHR45138">
    <property type="entry name" value="REGULATORY COMPONENTS OF SENSORY TRANSDUCTION SYSTEM"/>
    <property type="match status" value="1"/>
</dbReference>
<feature type="transmembrane region" description="Helical" evidence="1">
    <location>
        <begin position="96"/>
        <end position="115"/>
    </location>
</feature>
<evidence type="ECO:0000259" key="2">
    <source>
        <dbReference type="PROSITE" id="PS50887"/>
    </source>
</evidence>
<dbReference type="SMART" id="SM00267">
    <property type="entry name" value="GGDEF"/>
    <property type="match status" value="1"/>
</dbReference>
<organism evidence="3 4">
    <name type="scientific">Ligilactobacillus acidipiscis</name>
    <dbReference type="NCBI Taxonomy" id="89059"/>
    <lineage>
        <taxon>Bacteria</taxon>
        <taxon>Bacillati</taxon>
        <taxon>Bacillota</taxon>
        <taxon>Bacilli</taxon>
        <taxon>Lactobacillales</taxon>
        <taxon>Lactobacillaceae</taxon>
        <taxon>Ligilactobacillus</taxon>
    </lineage>
</organism>
<feature type="transmembrane region" description="Helical" evidence="1">
    <location>
        <begin position="46"/>
        <end position="66"/>
    </location>
</feature>
<dbReference type="GO" id="GO:0052621">
    <property type="term" value="F:diguanylate cyclase activity"/>
    <property type="evidence" value="ECO:0007669"/>
    <property type="project" value="TreeGrafter"/>
</dbReference>
<feature type="domain" description="GGDEF" evidence="2">
    <location>
        <begin position="238"/>
        <end position="371"/>
    </location>
</feature>
<protein>
    <submittedName>
        <fullName evidence="3">GGDEF domain-containing protein</fullName>
    </submittedName>
</protein>
<reference evidence="3" key="2">
    <citation type="submission" date="2021-09" db="EMBL/GenBank/DDBJ databases">
        <authorList>
            <person name="Gilroy R."/>
        </authorList>
    </citation>
    <scope>NUCLEOTIDE SEQUENCE</scope>
    <source>
        <strain evidence="3">CHK174-6876</strain>
    </source>
</reference>
<evidence type="ECO:0000313" key="3">
    <source>
        <dbReference type="EMBL" id="HJE96877.1"/>
    </source>
</evidence>
<keyword evidence="1" id="KW-1133">Transmembrane helix</keyword>
<feature type="transmembrane region" description="Helical" evidence="1">
    <location>
        <begin position="6"/>
        <end position="25"/>
    </location>
</feature>
<sequence length="371" mass="43328">MVVKSIVEFILGLFFLIGILATYHVSEYMVAEVIWPKKFRRFHIDFVQVYTTLYFLVVFLAFLVIRLNIPDILEYDNLQLLILFFFLFYSKEKRVYWRLTALVLFALFGELALFGEKYWQWALIFYSSSLFMVVIAYLVRKKSYFLMWLSSVSVGVFFWSLELLAASVSFSKFIYGLTLYIALSSFLFVIIVFESHYRNQVIENKRFAMFDEMTATKNYRSFVKEFGQSLQLADEQQKPIAFIMLDIDHFKLINDTYGHLSGNQVLKFVAVDLINNAYDFDSQADVYRLGGEEFGIFLPNTNLAEAQKFTQKCRYSLSQLAVPIDNGILHLTASFGCDISRTGDDFNTFYQRVDQYLYQAKNNGGNEVNNF</sequence>
<dbReference type="AlphaFoldDB" id="A0A921K0F6"/>